<name>A0AAJ0XBX0_9GAMM</name>
<evidence type="ECO:0000259" key="2">
    <source>
        <dbReference type="Pfam" id="PF04071"/>
    </source>
</evidence>
<feature type="region of interest" description="Disordered" evidence="1">
    <location>
        <begin position="101"/>
        <end position="120"/>
    </location>
</feature>
<feature type="domain" description="Cysteine-rich small" evidence="2">
    <location>
        <begin position="15"/>
        <end position="76"/>
    </location>
</feature>
<evidence type="ECO:0000313" key="4">
    <source>
        <dbReference type="Proteomes" id="UP001296776"/>
    </source>
</evidence>
<dbReference type="Proteomes" id="UP001296776">
    <property type="component" value="Unassembled WGS sequence"/>
</dbReference>
<organism evidence="3 4">
    <name type="scientific">Halochromatium glycolicum</name>
    <dbReference type="NCBI Taxonomy" id="85075"/>
    <lineage>
        <taxon>Bacteria</taxon>
        <taxon>Pseudomonadati</taxon>
        <taxon>Pseudomonadota</taxon>
        <taxon>Gammaproteobacteria</taxon>
        <taxon>Chromatiales</taxon>
        <taxon>Chromatiaceae</taxon>
        <taxon>Halochromatium</taxon>
    </lineage>
</organism>
<reference evidence="3" key="1">
    <citation type="submission" date="2017-08" db="EMBL/GenBank/DDBJ databases">
        <authorList>
            <person name="Imhoff J.F."/>
            <person name="Rahn T."/>
            <person name="Kuenzel S."/>
            <person name="Neulinger S.C."/>
        </authorList>
    </citation>
    <scope>NUCLEOTIDE SEQUENCE</scope>
    <source>
        <strain evidence="3">DSM 11080</strain>
    </source>
</reference>
<dbReference type="Pfam" id="PF04071">
    <property type="entry name" value="zf-like"/>
    <property type="match status" value="1"/>
</dbReference>
<reference evidence="3" key="2">
    <citation type="journal article" date="2020" name="Microorganisms">
        <title>Osmotic Adaptation and Compatible Solute Biosynthesis of Phototrophic Bacteria as Revealed from Genome Analyses.</title>
        <authorList>
            <person name="Imhoff J.F."/>
            <person name="Rahn T."/>
            <person name="Kunzel S."/>
            <person name="Keller A."/>
            <person name="Neulinger S.C."/>
        </authorList>
    </citation>
    <scope>NUCLEOTIDE SEQUENCE</scope>
    <source>
        <strain evidence="3">DSM 11080</strain>
    </source>
</reference>
<dbReference type="EMBL" id="NRSJ01000040">
    <property type="protein sequence ID" value="MBK1706387.1"/>
    <property type="molecule type" value="Genomic_DNA"/>
</dbReference>
<sequence length="120" mass="13640">MEPKDLTKNQGFKGFTNTDCPFLPCHPGVKREFNCLFCYCPLIAYECPGPYEVFTDANGVTRKDCSACTLPHDGYQASWAFIQKWLAKPVVWDGHPQQERYLRKARRTPEQSSGSTEAES</sequence>
<proteinExistence type="predicted"/>
<evidence type="ECO:0000313" key="3">
    <source>
        <dbReference type="EMBL" id="MBK1706387.1"/>
    </source>
</evidence>
<keyword evidence="4" id="KW-1185">Reference proteome</keyword>
<dbReference type="AlphaFoldDB" id="A0AAJ0XBX0"/>
<accession>A0AAJ0XBX0</accession>
<feature type="compositionally biased region" description="Polar residues" evidence="1">
    <location>
        <begin position="110"/>
        <end position="120"/>
    </location>
</feature>
<gene>
    <name evidence="3" type="ORF">CKO40_17985</name>
</gene>
<comment type="caution">
    <text evidence="3">The sequence shown here is derived from an EMBL/GenBank/DDBJ whole genome shotgun (WGS) entry which is preliminary data.</text>
</comment>
<dbReference type="InterPro" id="IPR007212">
    <property type="entry name" value="Zf-like"/>
</dbReference>
<evidence type="ECO:0000256" key="1">
    <source>
        <dbReference type="SAM" id="MobiDB-lite"/>
    </source>
</evidence>
<protein>
    <submittedName>
        <fullName evidence="3">Cobalamine-related hypothetical metal-binding protein CrdX</fullName>
    </submittedName>
</protein>